<evidence type="ECO:0000313" key="3">
    <source>
        <dbReference type="Proteomes" id="UP000008022"/>
    </source>
</evidence>
<evidence type="ECO:0000256" key="1">
    <source>
        <dbReference type="SAM" id="MobiDB-lite"/>
    </source>
</evidence>
<dbReference type="EnsemblPlants" id="ORUFI08G05750.1">
    <property type="protein sequence ID" value="ORUFI08G05750.1"/>
    <property type="gene ID" value="ORUFI08G05750"/>
</dbReference>
<keyword evidence="3" id="KW-1185">Reference proteome</keyword>
<accession>A0A0E0QF96</accession>
<dbReference type="Gramene" id="ORUFI08G05750.1">
    <property type="protein sequence ID" value="ORUFI08G05750.1"/>
    <property type="gene ID" value="ORUFI08G05750"/>
</dbReference>
<feature type="region of interest" description="Disordered" evidence="1">
    <location>
        <begin position="225"/>
        <end position="297"/>
    </location>
</feature>
<protein>
    <submittedName>
        <fullName evidence="2">Uncharacterized protein</fullName>
    </submittedName>
</protein>
<evidence type="ECO:0000313" key="2">
    <source>
        <dbReference type="EnsemblPlants" id="ORUFI08G05750.1"/>
    </source>
</evidence>
<organism evidence="2 3">
    <name type="scientific">Oryza rufipogon</name>
    <name type="common">Brownbeard rice</name>
    <name type="synonym">Asian wild rice</name>
    <dbReference type="NCBI Taxonomy" id="4529"/>
    <lineage>
        <taxon>Eukaryota</taxon>
        <taxon>Viridiplantae</taxon>
        <taxon>Streptophyta</taxon>
        <taxon>Embryophyta</taxon>
        <taxon>Tracheophyta</taxon>
        <taxon>Spermatophyta</taxon>
        <taxon>Magnoliopsida</taxon>
        <taxon>Liliopsida</taxon>
        <taxon>Poales</taxon>
        <taxon>Poaceae</taxon>
        <taxon>BOP clade</taxon>
        <taxon>Oryzoideae</taxon>
        <taxon>Oryzeae</taxon>
        <taxon>Oryzinae</taxon>
        <taxon>Oryza</taxon>
    </lineage>
</organism>
<feature type="compositionally biased region" description="Gly residues" evidence="1">
    <location>
        <begin position="288"/>
        <end position="297"/>
    </location>
</feature>
<proteinExistence type="predicted"/>
<reference evidence="3" key="1">
    <citation type="submission" date="2013-06" db="EMBL/GenBank/DDBJ databases">
        <authorList>
            <person name="Zhao Q."/>
        </authorList>
    </citation>
    <scope>NUCLEOTIDE SEQUENCE</scope>
    <source>
        <strain evidence="3">cv. W1943</strain>
    </source>
</reference>
<reference evidence="2" key="2">
    <citation type="submission" date="2015-06" db="UniProtKB">
        <authorList>
            <consortium name="EnsemblPlants"/>
        </authorList>
    </citation>
    <scope>IDENTIFICATION</scope>
</reference>
<name>A0A0E0QF96_ORYRU</name>
<dbReference type="Proteomes" id="UP000008022">
    <property type="component" value="Unassembled WGS sequence"/>
</dbReference>
<feature type="compositionally biased region" description="Low complexity" evidence="1">
    <location>
        <begin position="225"/>
        <end position="245"/>
    </location>
</feature>
<dbReference type="HOGENOM" id="CLU_938075_0_0_1"/>
<sequence length="297" mass="32487">MVSVMGLDAKLLGFDAKKHGAEFLIHLRVLYLLLALWERVKGSGNERLWTKIPGGAPSLSGADPLLTWQGDAERHTRTNHRKNELKWTRWVVGEGEVGGASMAGALFPRAAPTILAPFSCHVGSRVPRWQEDGAREAGAVRSKRRRSNSADNERSTHWLRFWAHLQKCEENKNKRDGIDLIGSRGGFWQASRPFRPQASSAPPSARPYTITVRENITRGEVLRTASENGSSLASSSAWPSSRQCSGCGGAIQHTRPRRLGDRAPGSGDGDLALYSLSQIRPEGRGRRSGGGRLEGHG</sequence>
<dbReference type="AlphaFoldDB" id="A0A0E0QF96"/>